<dbReference type="InterPro" id="IPR027417">
    <property type="entry name" value="P-loop_NTPase"/>
</dbReference>
<dbReference type="Proteomes" id="UP000295804">
    <property type="component" value="Unassembled WGS sequence"/>
</dbReference>
<keyword evidence="3" id="KW-1003">Cell membrane</keyword>
<keyword evidence="6 13" id="KW-0067">ATP-binding</keyword>
<dbReference type="Gene3D" id="3.90.70.10">
    <property type="entry name" value="Cysteine proteinases"/>
    <property type="match status" value="1"/>
</dbReference>
<dbReference type="Gene3D" id="1.20.1560.10">
    <property type="entry name" value="ABC transporter type 1, transmembrane domain"/>
    <property type="match status" value="1"/>
</dbReference>
<evidence type="ECO:0000259" key="11">
    <source>
        <dbReference type="PROSITE" id="PS50929"/>
    </source>
</evidence>
<dbReference type="SMART" id="SM00382">
    <property type="entry name" value="AAA"/>
    <property type="match status" value="1"/>
</dbReference>
<dbReference type="GO" id="GO:0006508">
    <property type="term" value="P:proteolysis"/>
    <property type="evidence" value="ECO:0007669"/>
    <property type="project" value="InterPro"/>
</dbReference>
<evidence type="ECO:0000313" key="13">
    <source>
        <dbReference type="EMBL" id="TDV40566.1"/>
    </source>
</evidence>
<dbReference type="PROSITE" id="PS50893">
    <property type="entry name" value="ABC_TRANSPORTER_2"/>
    <property type="match status" value="1"/>
</dbReference>
<proteinExistence type="predicted"/>
<dbReference type="InterPro" id="IPR039421">
    <property type="entry name" value="Type_1_exporter"/>
</dbReference>
<dbReference type="InterPro" id="IPR003439">
    <property type="entry name" value="ABC_transporter-like_ATP-bd"/>
</dbReference>
<dbReference type="PROSITE" id="PS00211">
    <property type="entry name" value="ABC_TRANSPORTER_1"/>
    <property type="match status" value="1"/>
</dbReference>
<evidence type="ECO:0000256" key="4">
    <source>
        <dbReference type="ARBA" id="ARBA00022692"/>
    </source>
</evidence>
<evidence type="ECO:0000256" key="1">
    <source>
        <dbReference type="ARBA" id="ARBA00004651"/>
    </source>
</evidence>
<dbReference type="GO" id="GO:0008233">
    <property type="term" value="F:peptidase activity"/>
    <property type="evidence" value="ECO:0007669"/>
    <property type="project" value="InterPro"/>
</dbReference>
<dbReference type="Pfam" id="PF00005">
    <property type="entry name" value="ABC_tran"/>
    <property type="match status" value="1"/>
</dbReference>
<evidence type="ECO:0000259" key="12">
    <source>
        <dbReference type="PROSITE" id="PS50990"/>
    </source>
</evidence>
<keyword evidence="7 9" id="KW-1133">Transmembrane helix</keyword>
<dbReference type="SUPFAM" id="SSF90123">
    <property type="entry name" value="ABC transporter transmembrane region"/>
    <property type="match status" value="1"/>
</dbReference>
<dbReference type="InterPro" id="IPR011527">
    <property type="entry name" value="ABC1_TM_dom"/>
</dbReference>
<comment type="caution">
    <text evidence="13">The sequence shown here is derived from an EMBL/GenBank/DDBJ whole genome shotgun (WGS) entry which is preliminary data.</text>
</comment>
<name>A0A4R7UZP2_9PSED</name>
<dbReference type="GO" id="GO:0005524">
    <property type="term" value="F:ATP binding"/>
    <property type="evidence" value="ECO:0007669"/>
    <property type="project" value="UniProtKB-KW"/>
</dbReference>
<dbReference type="GO" id="GO:0016887">
    <property type="term" value="F:ATP hydrolysis activity"/>
    <property type="evidence" value="ECO:0007669"/>
    <property type="project" value="InterPro"/>
</dbReference>
<dbReference type="PROSITE" id="PS50929">
    <property type="entry name" value="ABC_TM1F"/>
    <property type="match status" value="1"/>
</dbReference>
<evidence type="ECO:0000256" key="5">
    <source>
        <dbReference type="ARBA" id="ARBA00022741"/>
    </source>
</evidence>
<dbReference type="Pfam" id="PF00664">
    <property type="entry name" value="ABC_membrane"/>
    <property type="match status" value="1"/>
</dbReference>
<dbReference type="CDD" id="cd02421">
    <property type="entry name" value="Peptidase_C39_likeD"/>
    <property type="match status" value="1"/>
</dbReference>
<evidence type="ECO:0000256" key="6">
    <source>
        <dbReference type="ARBA" id="ARBA00022840"/>
    </source>
</evidence>
<dbReference type="GO" id="GO:0034040">
    <property type="term" value="F:ATPase-coupled lipid transmembrane transporter activity"/>
    <property type="evidence" value="ECO:0007669"/>
    <property type="project" value="TreeGrafter"/>
</dbReference>
<dbReference type="SUPFAM" id="SSF52540">
    <property type="entry name" value="P-loop containing nucleoside triphosphate hydrolases"/>
    <property type="match status" value="1"/>
</dbReference>
<dbReference type="AlphaFoldDB" id="A0A4R7UZP2"/>
<dbReference type="InterPro" id="IPR005074">
    <property type="entry name" value="Peptidase_C39"/>
</dbReference>
<dbReference type="EMBL" id="SOCQ01000019">
    <property type="protein sequence ID" value="TDV40566.1"/>
    <property type="molecule type" value="Genomic_DNA"/>
</dbReference>
<dbReference type="FunFam" id="3.40.50.300:FF:000299">
    <property type="entry name" value="ABC transporter ATP-binding protein/permease"/>
    <property type="match status" value="1"/>
</dbReference>
<evidence type="ECO:0000256" key="9">
    <source>
        <dbReference type="SAM" id="Phobius"/>
    </source>
</evidence>
<dbReference type="InterPro" id="IPR017871">
    <property type="entry name" value="ABC_transporter-like_CS"/>
</dbReference>
<dbReference type="CDD" id="cd18587">
    <property type="entry name" value="ABC_6TM_LapB_like"/>
    <property type="match status" value="1"/>
</dbReference>
<feature type="domain" description="Peptidase C39" evidence="12">
    <location>
        <begin position="52"/>
        <end position="174"/>
    </location>
</feature>
<dbReference type="GO" id="GO:0005886">
    <property type="term" value="C:plasma membrane"/>
    <property type="evidence" value="ECO:0007669"/>
    <property type="project" value="UniProtKB-SubCell"/>
</dbReference>
<organism evidence="13 14">
    <name type="scientific">Pseudomonas helmanticensis</name>
    <dbReference type="NCBI Taxonomy" id="1471381"/>
    <lineage>
        <taxon>Bacteria</taxon>
        <taxon>Pseudomonadati</taxon>
        <taxon>Pseudomonadota</taxon>
        <taxon>Gammaproteobacteria</taxon>
        <taxon>Pseudomonadales</taxon>
        <taxon>Pseudomonadaceae</taxon>
        <taxon>Pseudomonas</taxon>
    </lineage>
</organism>
<accession>A0A4R7UZP2</accession>
<dbReference type="InterPro" id="IPR017750">
    <property type="entry name" value="ATPase_T1SS"/>
</dbReference>
<sequence length="757" mass="82549">MDALRPLWDAERPGLHSHAERGNDQCVDSRARSTEAINMTSMEPGHTGIDPRLSFDDPLLDGLLILCKLHGATVSRASLSAGLPLNKQRLSLDLLPRAAARAGLQARILRRELKDISPLNLPILLLLNDGRTAVLRRFGDDGKALILPSEADGGEQWINREELAEHYSGQALFARPRHELEDLRSPLVPRVHAWFRDTLKLSKWLYSDAILASFLINLLGLMVPLFVMQTYDRVVPNQATSTLWVLSIGLLIGTGFELVLRVVRAHLLDTAGKKTDVILSATLFERITGMSMKARPATIGGFAQSIHDFQGLREFLTAVTLTSLIDLPFVVLMLVVIGLLGGWLVVIPLLAFPITIIFAMIIQVRLRDTVQKSLSLGAERQAVLIETLGGLETLKACSAESERQHKWESTHGALTRLDSHARNLSALATNGTLFIQQFSGMATIVAGVYSIIAGNLSVGALVASYMLGSRVLAPLGQIAGLITRYQQAQLTMKSTDALMALPQERDGKQRPLERTQLQGALDVSGVTFHYNGQNAPALSNVSFSLKPGERVGIIGRSGSGKSTLARLLMGFYEPEEGQLLLDGLDLRQLDVADLRQQIGYVAHDLPLLAGSLRDNLTLGARYISDSRMLEVAELTGVTELARQHPQGFDRPVGERGQLLSGGQRQAVLLARSLLLDPPIMLLDEPTSAMDNSSEDLLRQKLHGWVQGKTLLLVTHRTSMLSLVDRLLVLDNGRVVADGPKEAVIDALRKGRVGSAAV</sequence>
<feature type="transmembrane region" description="Helical" evidence="9">
    <location>
        <begin position="243"/>
        <end position="263"/>
    </location>
</feature>
<evidence type="ECO:0000256" key="3">
    <source>
        <dbReference type="ARBA" id="ARBA00022475"/>
    </source>
</evidence>
<dbReference type="InterPro" id="IPR003593">
    <property type="entry name" value="AAA+_ATPase"/>
</dbReference>
<dbReference type="PROSITE" id="PS50990">
    <property type="entry name" value="PEPTIDASE_C39"/>
    <property type="match status" value="1"/>
</dbReference>
<dbReference type="InterPro" id="IPR036640">
    <property type="entry name" value="ABC1_TM_sf"/>
</dbReference>
<keyword evidence="8 9" id="KW-0472">Membrane</keyword>
<protein>
    <submittedName>
        <fullName evidence="13">ATP-binding cassette subfamily C protein LapB</fullName>
    </submittedName>
</protein>
<reference evidence="13 14" key="1">
    <citation type="submission" date="2019-03" db="EMBL/GenBank/DDBJ databases">
        <title>Genomic analyses of the natural microbiome of Caenorhabditis elegans.</title>
        <authorList>
            <person name="Samuel B."/>
        </authorList>
    </citation>
    <scope>NUCLEOTIDE SEQUENCE [LARGE SCALE GENOMIC DNA]</scope>
    <source>
        <strain evidence="13 14">BIGb0525</strain>
    </source>
</reference>
<feature type="domain" description="ABC transporter" evidence="10">
    <location>
        <begin position="521"/>
        <end position="756"/>
    </location>
</feature>
<gene>
    <name evidence="13" type="ORF">EDF87_11987</name>
</gene>
<feature type="transmembrane region" description="Helical" evidence="9">
    <location>
        <begin position="315"/>
        <end position="337"/>
    </location>
</feature>
<dbReference type="Gene3D" id="3.40.50.300">
    <property type="entry name" value="P-loop containing nucleotide triphosphate hydrolases"/>
    <property type="match status" value="1"/>
</dbReference>
<dbReference type="Pfam" id="PF03412">
    <property type="entry name" value="Peptidase_C39"/>
    <property type="match status" value="1"/>
</dbReference>
<dbReference type="NCBIfam" id="TIGR03375">
    <property type="entry name" value="type_I_sec_LssB"/>
    <property type="match status" value="1"/>
</dbReference>
<evidence type="ECO:0000256" key="2">
    <source>
        <dbReference type="ARBA" id="ARBA00022448"/>
    </source>
</evidence>
<keyword evidence="4 9" id="KW-0812">Transmembrane</keyword>
<feature type="transmembrane region" description="Helical" evidence="9">
    <location>
        <begin position="343"/>
        <end position="362"/>
    </location>
</feature>
<dbReference type="GO" id="GO:0140359">
    <property type="term" value="F:ABC-type transporter activity"/>
    <property type="evidence" value="ECO:0007669"/>
    <property type="project" value="InterPro"/>
</dbReference>
<feature type="transmembrane region" description="Helical" evidence="9">
    <location>
        <begin position="444"/>
        <end position="467"/>
    </location>
</feature>
<dbReference type="PANTHER" id="PTHR24221">
    <property type="entry name" value="ATP-BINDING CASSETTE SUB-FAMILY B"/>
    <property type="match status" value="1"/>
</dbReference>
<evidence type="ECO:0000256" key="7">
    <source>
        <dbReference type="ARBA" id="ARBA00022989"/>
    </source>
</evidence>
<evidence type="ECO:0000256" key="8">
    <source>
        <dbReference type="ARBA" id="ARBA00023136"/>
    </source>
</evidence>
<evidence type="ECO:0000313" key="14">
    <source>
        <dbReference type="Proteomes" id="UP000295804"/>
    </source>
</evidence>
<evidence type="ECO:0000259" key="10">
    <source>
        <dbReference type="PROSITE" id="PS50893"/>
    </source>
</evidence>
<feature type="domain" description="ABC transmembrane type-1" evidence="11">
    <location>
        <begin position="209"/>
        <end position="487"/>
    </location>
</feature>
<keyword evidence="5" id="KW-0547">Nucleotide-binding</keyword>
<feature type="transmembrane region" description="Helical" evidence="9">
    <location>
        <begin position="209"/>
        <end position="231"/>
    </location>
</feature>
<dbReference type="PANTHER" id="PTHR24221:SF248">
    <property type="entry name" value="ABC TRANSPORTER TRANSMEMBRANE REGION"/>
    <property type="match status" value="1"/>
</dbReference>
<comment type="subcellular location">
    <subcellularLocation>
        <location evidence="1">Cell membrane</location>
        <topology evidence="1">Multi-pass membrane protein</topology>
    </subcellularLocation>
</comment>
<keyword evidence="2" id="KW-0813">Transport</keyword>